<organism evidence="2 3">
    <name type="scientific">Clostridium boliviensis</name>
    <dbReference type="NCBI Taxonomy" id="318465"/>
    <lineage>
        <taxon>Bacteria</taxon>
        <taxon>Bacillati</taxon>
        <taxon>Bacillota</taxon>
        <taxon>Clostridia</taxon>
        <taxon>Eubacteriales</taxon>
        <taxon>Clostridiaceae</taxon>
        <taxon>Clostridium</taxon>
    </lineage>
</organism>
<evidence type="ECO:0000313" key="2">
    <source>
        <dbReference type="EMBL" id="MDW2799595.1"/>
    </source>
</evidence>
<proteinExistence type="predicted"/>
<dbReference type="Proteomes" id="UP001276854">
    <property type="component" value="Unassembled WGS sequence"/>
</dbReference>
<reference evidence="2 3" key="1">
    <citation type="submission" date="2023-10" db="EMBL/GenBank/DDBJ databases">
        <title>A novel Glycoside Hydrolase 43-Like Enzyme from Clostrdium boliviensis is an Endo-xylanase, and a Candidate for Xylooligosaccharides Production from Different Xylan Substrates.</title>
        <authorList>
            <person name="Alvarez M.T."/>
            <person name="Rocabado-Villegas L.R."/>
            <person name="Salas-Veizaga D.M."/>
            <person name="Linares-Pasten J.A."/>
            <person name="Gudmundsdottir E.E."/>
            <person name="Hreggvidsson G.O."/>
            <person name="Adlercreutz P."/>
            <person name="Nordberg Karlsson E."/>
        </authorList>
    </citation>
    <scope>NUCLEOTIDE SEQUENCE [LARGE SCALE GENOMIC DNA]</scope>
    <source>
        <strain evidence="2 3">E-1</strain>
    </source>
</reference>
<gene>
    <name evidence="2" type="ORF">RZO55_18640</name>
</gene>
<name>A0ABU4GPN2_9CLOT</name>
<keyword evidence="3" id="KW-1185">Reference proteome</keyword>
<feature type="transmembrane region" description="Helical" evidence="1">
    <location>
        <begin position="48"/>
        <end position="64"/>
    </location>
</feature>
<evidence type="ECO:0000256" key="1">
    <source>
        <dbReference type="SAM" id="Phobius"/>
    </source>
</evidence>
<dbReference type="EMBL" id="JAWONS010000280">
    <property type="protein sequence ID" value="MDW2799595.1"/>
    <property type="molecule type" value="Genomic_DNA"/>
</dbReference>
<keyword evidence="1" id="KW-1133">Transmembrane helix</keyword>
<protein>
    <submittedName>
        <fullName evidence="2">Sodium:solute symporter</fullName>
    </submittedName>
</protein>
<feature type="transmembrane region" description="Helical" evidence="1">
    <location>
        <begin position="21"/>
        <end position="42"/>
    </location>
</feature>
<dbReference type="RefSeq" id="WP_318065784.1">
    <property type="nucleotide sequence ID" value="NZ_JAWONS010000280.1"/>
</dbReference>
<feature type="transmembrane region" description="Helical" evidence="1">
    <location>
        <begin position="76"/>
        <end position="99"/>
    </location>
</feature>
<accession>A0ABU4GPN2</accession>
<sequence length="129" mass="13880">MGENYNSNNGMLPQTPNTGSFFAFWSVLFGGLGLLTDCLPLFSIWNLPAGLIFGLTGIALAVLSKKGKPFSHQAQLGLILSIISAVCGLLLALFIIFVYDVMDTNTPLGLYFRQVFEATTQALMPSSAK</sequence>
<keyword evidence="1" id="KW-0472">Membrane</keyword>
<keyword evidence="1" id="KW-0812">Transmembrane</keyword>
<comment type="caution">
    <text evidence="2">The sequence shown here is derived from an EMBL/GenBank/DDBJ whole genome shotgun (WGS) entry which is preliminary data.</text>
</comment>
<evidence type="ECO:0000313" key="3">
    <source>
        <dbReference type="Proteomes" id="UP001276854"/>
    </source>
</evidence>